<feature type="transmembrane region" description="Helical" evidence="1">
    <location>
        <begin position="65"/>
        <end position="86"/>
    </location>
</feature>
<keyword evidence="1" id="KW-0812">Transmembrane</keyword>
<dbReference type="EMBL" id="WBMT01000010">
    <property type="protein sequence ID" value="KAB2346974.1"/>
    <property type="molecule type" value="Genomic_DNA"/>
</dbReference>
<sequence>MAQVLPALLIALILEIALIISSLGKILERAENAESAQGETSRERRDDLQEFATNIILLARQWMKAGAVISALFLVGELAAITALSFGWFNGWMFSLTIAPFVILVALIAMLPIIRLHVGSN</sequence>
<dbReference type="Proteomes" id="UP000468735">
    <property type="component" value="Unassembled WGS sequence"/>
</dbReference>
<keyword evidence="1" id="KW-1133">Transmembrane helix</keyword>
<keyword evidence="3" id="KW-1185">Reference proteome</keyword>
<evidence type="ECO:0000313" key="2">
    <source>
        <dbReference type="EMBL" id="KAB2346974.1"/>
    </source>
</evidence>
<evidence type="ECO:0000256" key="1">
    <source>
        <dbReference type="SAM" id="Phobius"/>
    </source>
</evidence>
<gene>
    <name evidence="2" type="ORF">F8566_22595</name>
</gene>
<name>A0A6H9YU02_9ACTN</name>
<accession>A0A6H9YU02</accession>
<dbReference type="AlphaFoldDB" id="A0A6H9YU02"/>
<keyword evidence="1" id="KW-0472">Membrane</keyword>
<protein>
    <submittedName>
        <fullName evidence="2">Uncharacterized protein</fullName>
    </submittedName>
</protein>
<dbReference type="RefSeq" id="WP_151562952.1">
    <property type="nucleotide sequence ID" value="NZ_WBMT01000010.1"/>
</dbReference>
<comment type="caution">
    <text evidence="2">The sequence shown here is derived from an EMBL/GenBank/DDBJ whole genome shotgun (WGS) entry which is preliminary data.</text>
</comment>
<organism evidence="2 3">
    <name type="scientific">Actinomadura rudentiformis</name>
    <dbReference type="NCBI Taxonomy" id="359158"/>
    <lineage>
        <taxon>Bacteria</taxon>
        <taxon>Bacillati</taxon>
        <taxon>Actinomycetota</taxon>
        <taxon>Actinomycetes</taxon>
        <taxon>Streptosporangiales</taxon>
        <taxon>Thermomonosporaceae</taxon>
        <taxon>Actinomadura</taxon>
    </lineage>
</organism>
<reference evidence="2 3" key="1">
    <citation type="submission" date="2019-09" db="EMBL/GenBank/DDBJ databases">
        <title>Actinomadura physcomitrii sp. nov., a novel actinomycete isolated from moss [Physcomitrium sphaericum (Ludw) Fuernr].</title>
        <authorList>
            <person name="Zhuang X."/>
            <person name="Liu C."/>
        </authorList>
    </citation>
    <scope>NUCLEOTIDE SEQUENCE [LARGE SCALE GENOMIC DNA]</scope>
    <source>
        <strain evidence="2 3">HMC1</strain>
    </source>
</reference>
<evidence type="ECO:0000313" key="3">
    <source>
        <dbReference type="Proteomes" id="UP000468735"/>
    </source>
</evidence>
<proteinExistence type="predicted"/>
<feature type="transmembrane region" description="Helical" evidence="1">
    <location>
        <begin position="92"/>
        <end position="114"/>
    </location>
</feature>
<feature type="transmembrane region" description="Helical" evidence="1">
    <location>
        <begin position="6"/>
        <end position="27"/>
    </location>
</feature>